<comment type="catalytic activity">
    <reaction evidence="5 9">
        <text>(2R)-2-phosphoglycerate = (2R)-3-phosphoglycerate</text>
        <dbReference type="Rhea" id="RHEA:15901"/>
        <dbReference type="ChEBI" id="CHEBI:58272"/>
        <dbReference type="ChEBI" id="CHEBI:58289"/>
        <dbReference type="EC" id="5.4.2.11"/>
    </reaction>
</comment>
<feature type="binding site" evidence="5 7">
    <location>
        <begin position="129"/>
        <end position="130"/>
    </location>
    <ligand>
        <name>substrate</name>
    </ligand>
</feature>
<feature type="binding site" evidence="5 7">
    <location>
        <begin position="8"/>
        <end position="15"/>
    </location>
    <ligand>
        <name>substrate</name>
    </ligand>
</feature>
<dbReference type="HAMAP" id="MF_01039">
    <property type="entry name" value="PGAM_GpmA"/>
    <property type="match status" value="1"/>
</dbReference>
<evidence type="ECO:0000256" key="5">
    <source>
        <dbReference type="HAMAP-Rule" id="MF_01039"/>
    </source>
</evidence>
<dbReference type="PROSITE" id="PS00175">
    <property type="entry name" value="PG_MUTASE"/>
    <property type="match status" value="1"/>
</dbReference>
<evidence type="ECO:0000313" key="10">
    <source>
        <dbReference type="EMBL" id="RDB31136.1"/>
    </source>
</evidence>
<evidence type="ECO:0000256" key="1">
    <source>
        <dbReference type="ARBA" id="ARBA00006717"/>
    </source>
</evidence>
<feature type="binding site" evidence="5 7">
    <location>
        <position position="113"/>
    </location>
    <ligand>
        <name>substrate</name>
    </ligand>
</feature>
<dbReference type="InterPro" id="IPR029033">
    <property type="entry name" value="His_PPase_superfam"/>
</dbReference>
<dbReference type="GO" id="GO:0006096">
    <property type="term" value="P:glycolytic process"/>
    <property type="evidence" value="ECO:0007669"/>
    <property type="project" value="UniProtKB-UniRule"/>
</dbReference>
<feature type="binding site" evidence="5 7">
    <location>
        <begin position="21"/>
        <end position="22"/>
    </location>
    <ligand>
        <name>substrate</name>
    </ligand>
</feature>
<gene>
    <name evidence="5" type="primary">gpmA</name>
    <name evidence="10" type="ORF">HAT2_00762</name>
</gene>
<evidence type="ECO:0000313" key="11">
    <source>
        <dbReference type="Proteomes" id="UP000253816"/>
    </source>
</evidence>
<protein>
    <recommendedName>
        <fullName evidence="5 9">2,3-bisphosphoglycerate-dependent phosphoglycerate mutase</fullName>
        <shortName evidence="5">BPG-dependent PGAM</shortName>
        <shortName evidence="5">PGAM</shortName>
        <shortName evidence="5">Phosphoglyceromutase</shortName>
        <shortName evidence="5">dPGM</shortName>
        <ecNumber evidence="5 9">5.4.2.11</ecNumber>
    </recommendedName>
</protein>
<evidence type="ECO:0000256" key="9">
    <source>
        <dbReference type="RuleBase" id="RU004512"/>
    </source>
</evidence>
<comment type="function">
    <text evidence="5 9">Catalyzes the interconversion of 2-phosphoglycerate and 3-phosphoglycerate.</text>
</comment>
<accession>A0A369KJJ2</accession>
<feature type="binding site" evidence="5 7">
    <location>
        <begin position="102"/>
        <end position="105"/>
    </location>
    <ligand>
        <name>substrate</name>
    </ligand>
</feature>
<dbReference type="PIRSF" id="PIRSF000709">
    <property type="entry name" value="6PFK_2-Ptase"/>
    <property type="match status" value="1"/>
</dbReference>
<feature type="site" description="Transition state stabilizer" evidence="5 8">
    <location>
        <position position="172"/>
    </location>
</feature>
<evidence type="ECO:0000256" key="7">
    <source>
        <dbReference type="PIRSR" id="PIRSR613078-2"/>
    </source>
</evidence>
<evidence type="ECO:0000256" key="2">
    <source>
        <dbReference type="ARBA" id="ARBA00022432"/>
    </source>
</evidence>
<keyword evidence="2 5" id="KW-0312">Gluconeogenesis</keyword>
<keyword evidence="11" id="KW-1185">Reference proteome</keyword>
<keyword evidence="3 5" id="KW-0324">Glycolysis</keyword>
<evidence type="ECO:0000256" key="6">
    <source>
        <dbReference type="PIRSR" id="PIRSR613078-1"/>
    </source>
</evidence>
<dbReference type="Proteomes" id="UP000253816">
    <property type="component" value="Unassembled WGS sequence"/>
</dbReference>
<feature type="binding site" evidence="5 7">
    <location>
        <position position="58"/>
    </location>
    <ligand>
        <name>substrate</name>
    </ligand>
</feature>
<comment type="pathway">
    <text evidence="5 9">Carbohydrate degradation; glycolysis; pyruvate from D-glyceraldehyde 3-phosphate: step 3/5.</text>
</comment>
<name>A0A369KJJ2_9BACT</name>
<evidence type="ECO:0000256" key="8">
    <source>
        <dbReference type="PIRSR" id="PIRSR613078-3"/>
    </source>
</evidence>
<dbReference type="GO" id="GO:0006094">
    <property type="term" value="P:gluconeogenesis"/>
    <property type="evidence" value="ECO:0007669"/>
    <property type="project" value="UniProtKB-UniRule"/>
</dbReference>
<dbReference type="SMART" id="SM00855">
    <property type="entry name" value="PGAM"/>
    <property type="match status" value="1"/>
</dbReference>
<comment type="caution">
    <text evidence="10">The sequence shown here is derived from an EMBL/GenBank/DDBJ whole genome shotgun (WGS) entry which is preliminary data.</text>
</comment>
<dbReference type="PANTHER" id="PTHR11931">
    <property type="entry name" value="PHOSPHOGLYCERATE MUTASE"/>
    <property type="match status" value="1"/>
</dbReference>
<comment type="caution">
    <text evidence="5">Lacks conserved residue(s) required for the propagation of feature annotation.</text>
</comment>
<dbReference type="EC" id="5.4.2.11" evidence="5 9"/>
<evidence type="ECO:0000256" key="3">
    <source>
        <dbReference type="ARBA" id="ARBA00023152"/>
    </source>
</evidence>
<dbReference type="InterPro" id="IPR005952">
    <property type="entry name" value="Phosphogly_mut1"/>
</dbReference>
<dbReference type="NCBIfam" id="TIGR01258">
    <property type="entry name" value="pgm_1"/>
    <property type="match status" value="1"/>
</dbReference>
<evidence type="ECO:0000256" key="4">
    <source>
        <dbReference type="ARBA" id="ARBA00023235"/>
    </source>
</evidence>
<dbReference type="EMBL" id="QQBG01000028">
    <property type="protein sequence ID" value="RDB31136.1"/>
    <property type="molecule type" value="Genomic_DNA"/>
</dbReference>
<dbReference type="AlphaFoldDB" id="A0A369KJJ2"/>
<dbReference type="GO" id="GO:0004619">
    <property type="term" value="F:phosphoglycerate mutase activity"/>
    <property type="evidence" value="ECO:0007669"/>
    <property type="project" value="UniProtKB-UniRule"/>
</dbReference>
<dbReference type="InterPro" id="IPR001345">
    <property type="entry name" value="PG/BPGM_mutase_AS"/>
</dbReference>
<proteinExistence type="inferred from homology"/>
<dbReference type="Gene3D" id="3.40.50.1240">
    <property type="entry name" value="Phosphoglycerate mutase-like"/>
    <property type="match status" value="1"/>
</dbReference>
<dbReference type="UniPathway" id="UPA00109">
    <property type="reaction ID" value="UER00186"/>
</dbReference>
<organism evidence="10 11">
    <name type="scientific">Candidatus Similichlamydia laticola</name>
    <dbReference type="NCBI Taxonomy" id="2170265"/>
    <lineage>
        <taxon>Bacteria</taxon>
        <taxon>Pseudomonadati</taxon>
        <taxon>Chlamydiota</taxon>
        <taxon>Chlamydiia</taxon>
        <taxon>Parachlamydiales</taxon>
        <taxon>Candidatus Parilichlamydiaceae</taxon>
        <taxon>Candidatus Similichlamydia</taxon>
    </lineage>
</organism>
<dbReference type="CDD" id="cd07067">
    <property type="entry name" value="HP_PGM_like"/>
    <property type="match status" value="1"/>
</dbReference>
<dbReference type="SUPFAM" id="SSF53254">
    <property type="entry name" value="Phosphoglycerate mutase-like"/>
    <property type="match status" value="1"/>
</dbReference>
<dbReference type="OrthoDB" id="9781415at2"/>
<reference evidence="10 11" key="1">
    <citation type="submission" date="2018-07" db="EMBL/GenBank/DDBJ databases">
        <title>Comparative genomics of the Candidatus Parilichlamydiaceae reveals evidence of convergent evolution and genome reduction in the phylum Chlamydiae.</title>
        <authorList>
            <person name="Taylor-Brown A."/>
            <person name="Polkinghorne A."/>
        </authorList>
    </citation>
    <scope>NUCLEOTIDE SEQUENCE [LARGE SCALE GENOMIC DNA]</scope>
    <source>
        <strain evidence="10 11">Hat2</strain>
    </source>
</reference>
<feature type="active site" description="Proton donor/acceptor" evidence="5 6">
    <location>
        <position position="102"/>
    </location>
</feature>
<feature type="active site" description="Tele-phosphohistidine intermediate" evidence="5 6">
    <location>
        <position position="9"/>
    </location>
</feature>
<keyword evidence="4 5" id="KW-0413">Isomerase</keyword>
<comment type="similarity">
    <text evidence="1 5">Belongs to the phosphoglycerate mutase family. BPG-dependent PGAM subfamily.</text>
</comment>
<dbReference type="InterPro" id="IPR013078">
    <property type="entry name" value="His_Pase_superF_clade-1"/>
</dbReference>
<dbReference type="Pfam" id="PF00300">
    <property type="entry name" value="His_Phos_1"/>
    <property type="match status" value="1"/>
</dbReference>
<sequence length="215" mass="24554">MGRLILLRHGQSAWNESGRFTGWVDVPLTEKGMQEAFQAGDDLAEDRIDLVFTSVLFRAVMTALFVCSKRRDRPTLSVHHSLSSRTPQKGHLDIFCHESLNERFYGDLQGLVKKDVMKRYGEHQVHCWRRGLYDQPPGGESLFDTSLRVIPFFEKYVVPCLVLGWNVLVVAHANSLRSLIIHLEQIKEDAVNHLELGTGIPRFYDYSSEGRISRG</sequence>